<gene>
    <name evidence="15" type="ORF">VIT_00s1349g00010</name>
</gene>
<dbReference type="GO" id="GO:0016760">
    <property type="term" value="F:cellulose synthase (UDP-forming) activity"/>
    <property type="evidence" value="ECO:0007669"/>
    <property type="project" value="InterPro"/>
</dbReference>
<evidence type="ECO:0000256" key="3">
    <source>
        <dbReference type="ARBA" id="ARBA00022679"/>
    </source>
</evidence>
<evidence type="ECO:0000256" key="6">
    <source>
        <dbReference type="ARBA" id="ARBA00023034"/>
    </source>
</evidence>
<dbReference type="Pfam" id="PF03552">
    <property type="entry name" value="Cellulose_synt"/>
    <property type="match status" value="3"/>
</dbReference>
<dbReference type="GO" id="GO:0016759">
    <property type="term" value="F:cellulose synthase activity"/>
    <property type="evidence" value="ECO:0000318"/>
    <property type="project" value="GO_Central"/>
</dbReference>
<organism evidence="15 16">
    <name type="scientific">Vitis vinifera</name>
    <name type="common">Grape</name>
    <dbReference type="NCBI Taxonomy" id="29760"/>
    <lineage>
        <taxon>Eukaryota</taxon>
        <taxon>Viridiplantae</taxon>
        <taxon>Streptophyta</taxon>
        <taxon>Embryophyta</taxon>
        <taxon>Tracheophyta</taxon>
        <taxon>Spermatophyta</taxon>
        <taxon>Magnoliopsida</taxon>
        <taxon>eudicotyledons</taxon>
        <taxon>Gunneridae</taxon>
        <taxon>Pentapetalae</taxon>
        <taxon>rosids</taxon>
        <taxon>Vitales</taxon>
        <taxon>Vitaceae</taxon>
        <taxon>Viteae</taxon>
        <taxon>Vitis</taxon>
    </lineage>
</organism>
<keyword evidence="8" id="KW-0961">Cell wall biogenesis/degradation</keyword>
<evidence type="ECO:0000256" key="1">
    <source>
        <dbReference type="ARBA" id="ARBA00004653"/>
    </source>
</evidence>
<evidence type="ECO:0000256" key="7">
    <source>
        <dbReference type="ARBA" id="ARBA00023136"/>
    </source>
</evidence>
<reference evidence="16" key="1">
    <citation type="journal article" date="2007" name="Nature">
        <title>The grapevine genome sequence suggests ancestral hexaploidization in major angiosperm phyla.</title>
        <authorList>
            <consortium name="The French-Italian Public Consortium for Grapevine Genome Characterization."/>
            <person name="Jaillon O."/>
            <person name="Aury J.-M."/>
            <person name="Noel B."/>
            <person name="Policriti A."/>
            <person name="Clepet C."/>
            <person name="Casagrande A."/>
            <person name="Choisne N."/>
            <person name="Aubourg S."/>
            <person name="Vitulo N."/>
            <person name="Jubin C."/>
            <person name="Vezzi A."/>
            <person name="Legeai F."/>
            <person name="Hugueney P."/>
            <person name="Dasilva C."/>
            <person name="Horner D."/>
            <person name="Mica E."/>
            <person name="Jublot D."/>
            <person name="Poulain J."/>
            <person name="Bruyere C."/>
            <person name="Billault A."/>
            <person name="Segurens B."/>
            <person name="Gouyvenoux M."/>
            <person name="Ugarte E."/>
            <person name="Cattonaro F."/>
            <person name="Anthouard V."/>
            <person name="Vico V."/>
            <person name="Del Fabbro C."/>
            <person name="Alaux M."/>
            <person name="Di Gaspero G."/>
            <person name="Dumas V."/>
            <person name="Felice N."/>
            <person name="Paillard S."/>
            <person name="Juman I."/>
            <person name="Moroldo M."/>
            <person name="Scalabrin S."/>
            <person name="Canaguier A."/>
            <person name="Le Clainche I."/>
            <person name="Malacrida G."/>
            <person name="Durand E."/>
            <person name="Pesole G."/>
            <person name="Laucou V."/>
            <person name="Chatelet P."/>
            <person name="Merdinoglu D."/>
            <person name="Delledonne M."/>
            <person name="Pezzotti M."/>
            <person name="Lecharny A."/>
            <person name="Scarpelli C."/>
            <person name="Artiguenave F."/>
            <person name="Pe M.E."/>
            <person name="Valle G."/>
            <person name="Morgante M."/>
            <person name="Caboche M."/>
            <person name="Adam-Blondon A.-F."/>
            <person name="Weissenbach J."/>
            <person name="Quetier F."/>
            <person name="Wincker P."/>
        </authorList>
    </citation>
    <scope>NUCLEOTIDE SEQUENCE [LARGE SCALE GENOMIC DNA]</scope>
    <source>
        <strain evidence="16">cv. Pinot noir / PN40024</strain>
    </source>
</reference>
<evidence type="ECO:0000256" key="13">
    <source>
        <dbReference type="PIRSR" id="PIRSR605150-3"/>
    </source>
</evidence>
<dbReference type="AlphaFoldDB" id="F6HJV3"/>
<keyword evidence="4 14" id="KW-0812">Transmembrane</keyword>
<feature type="transmembrane region" description="Helical" evidence="14">
    <location>
        <begin position="518"/>
        <end position="538"/>
    </location>
</feature>
<dbReference type="EMBL" id="FN595858">
    <property type="protein sequence ID" value="CCB54374.1"/>
    <property type="molecule type" value="Genomic_DNA"/>
</dbReference>
<feature type="binding site" evidence="13">
    <location>
        <position position="283"/>
    </location>
    <ligand>
        <name>Mn(2+)</name>
        <dbReference type="ChEBI" id="CHEBI:29035"/>
    </ligand>
</feature>
<dbReference type="InterPro" id="IPR029044">
    <property type="entry name" value="Nucleotide-diphossugar_trans"/>
</dbReference>
<evidence type="ECO:0000256" key="4">
    <source>
        <dbReference type="ARBA" id="ARBA00022692"/>
    </source>
</evidence>
<dbReference type="GO" id="GO:0005886">
    <property type="term" value="C:plasma membrane"/>
    <property type="evidence" value="ECO:0000318"/>
    <property type="project" value="GO_Central"/>
</dbReference>
<dbReference type="GO" id="GO:0009833">
    <property type="term" value="P:plant-type primary cell wall biogenesis"/>
    <property type="evidence" value="ECO:0000318"/>
    <property type="project" value="GO_Central"/>
</dbReference>
<dbReference type="PaxDb" id="29760-VIT_00s1349g00010.t01"/>
<proteinExistence type="inferred from homology"/>
<feature type="binding site" evidence="12">
    <location>
        <position position="140"/>
    </location>
    <ligand>
        <name>UDP-alpha-D-glucose</name>
        <dbReference type="ChEBI" id="CHEBI:58885"/>
    </ligand>
</feature>
<keyword evidence="16" id="KW-1185">Reference proteome</keyword>
<dbReference type="SUPFAM" id="SSF53448">
    <property type="entry name" value="Nucleotide-diphospho-sugar transferases"/>
    <property type="match status" value="1"/>
</dbReference>
<dbReference type="FunFam" id="3.90.550.10:FF:000112">
    <property type="entry name" value="Cellulose synthase-like protein E1"/>
    <property type="match status" value="1"/>
</dbReference>
<keyword evidence="3" id="KW-0808">Transferase</keyword>
<feature type="transmembrane region" description="Helical" evidence="14">
    <location>
        <begin position="558"/>
        <end position="588"/>
    </location>
</feature>
<dbReference type="Gene3D" id="3.90.550.10">
    <property type="entry name" value="Spore Coat Polysaccharide Biosynthesis Protein SpsA, Chain A"/>
    <property type="match status" value="2"/>
</dbReference>
<accession>F6HJV3</accession>
<dbReference type="FunFam" id="3.90.550.10:FF:000138">
    <property type="entry name" value="Cellulose synthase isolog"/>
    <property type="match status" value="1"/>
</dbReference>
<comment type="function">
    <text evidence="9">Thought to be a Golgi-localized beta-glycan synthase that polymerize the backbones of noncellulosic polysaccharides (hemicelluloses) of plant cell wall.</text>
</comment>
<comment type="similarity">
    <text evidence="10">Belongs to the glycosyltransferase 2 family. Plant cellulose synthase-like E subfamily.</text>
</comment>
<evidence type="ECO:0000256" key="10">
    <source>
        <dbReference type="ARBA" id="ARBA00060766"/>
    </source>
</evidence>
<keyword evidence="6" id="KW-0333">Golgi apparatus</keyword>
<evidence type="ECO:0000256" key="2">
    <source>
        <dbReference type="ARBA" id="ARBA00022676"/>
    </source>
</evidence>
<comment type="subcellular location">
    <subcellularLocation>
        <location evidence="1">Golgi apparatus membrane</location>
        <topology evidence="1">Multi-pass membrane protein</topology>
    </subcellularLocation>
</comment>
<evidence type="ECO:0008006" key="17">
    <source>
        <dbReference type="Google" id="ProtNLM"/>
    </source>
</evidence>
<dbReference type="STRING" id="29760.F6HJV3"/>
<sequence>MGRDGQLPLFEAKAAKGRILFGLYAVSTFVGICLICVYRLTHLPEEGKVGRWAWIGLFLSELGYILYWFITVTVRLKPIYRYTFKDRLTQRYEKVLPGIDIFVCTANPIIEPPTMVINTVLSVMAYDYPPEKLSVYLSDDGGSCLTFYALLEASQFSKVWLPFCKKFKVEPRCPEAYFSSTSEPHHDDPLMAEEWSSIKKLYEDMRNRIESAMKVGQISEEIRKQHKGFGEWDLVSDPRNHQTILQILIDGRDGKAMDVEGQPLPTLVYLSREKRPKYAHNFKAGAMNALIRVSSRISNCEIILNVDCDMYSNNSESVKDALCFLMDEETGREIAYVQFPQCFNNITKNDLYASSLNVIMEVELAGFDSHGGPCYIGTGCFHRRETLCGKKYDMECEREQTTRNNDGKIEESASVLEETCKVLASCSYEDNTQWGKEMGLKYGCPVEDVLTGLSIQCRGWKSIYFTPERKAFLGVAPTTLLQSLIQHKRWSEGDFQIFLSSYCPFTYGHKRIPLKLQISYCIFLLWAPNCLPTLYYVAIPSLCLLKGISLFPKISSLWILPFAYVMSSSCAYSLGEFIWCGGTLLGWWNDQRMWVFKRTTSHFFGFSETILKQLGFSRSSFAVTSKVADEEESKRFEQEIMEFGAASPMFTILATLALLNLFTFVGGIKRVIIDMQAQVLDSLLLQILLCGVLVLMNLPVYHGLFFRKDATRMPCSVTYQSIAFALLASYRAEVVNVWKMGRDGQLPLFETKAAKGRLLFGLYAVSTFVGICLICVYRLTHLPEEGEVGRWPWIGLFLSELWYILYWFVILSVRWSPIYRNTFKDRLTQRYEKVLPGIDIFVCTANPIIEPPTMVINTVLSVMAYDYQPEKLSIYLSDDGGSCLTFYALLEASQFSKIWLPFCKKFKVEPRCPEAYFSSTPKPHHDDPLMAEEWSTIKKLYEDMRNRIEAVMNMGQITEEIRKQHQGFGEWNLASEPQNHQTILQILIDGKDGKAVDEEGQPLPTLVYLSREKRPKYHHNFKAGAMNALVCNYNTCSDELACVL</sequence>
<name>F6HJV3_VITVI</name>
<feature type="active site" evidence="11">
    <location>
        <position position="140"/>
    </location>
</feature>
<feature type="binding site" evidence="13">
    <location>
        <position position="307"/>
    </location>
    <ligand>
        <name>Mn(2+)</name>
        <dbReference type="ChEBI" id="CHEBI:29035"/>
    </ligand>
</feature>
<evidence type="ECO:0000256" key="5">
    <source>
        <dbReference type="ARBA" id="ARBA00022989"/>
    </source>
</evidence>
<evidence type="ECO:0000256" key="14">
    <source>
        <dbReference type="SAM" id="Phobius"/>
    </source>
</evidence>
<evidence type="ECO:0000313" key="16">
    <source>
        <dbReference type="Proteomes" id="UP000009183"/>
    </source>
</evidence>
<dbReference type="eggNOG" id="ENOG502QS7H">
    <property type="taxonomic scope" value="Eukaryota"/>
</dbReference>
<feature type="transmembrane region" description="Helical" evidence="14">
    <location>
        <begin position="643"/>
        <end position="663"/>
    </location>
</feature>
<feature type="active site" evidence="11">
    <location>
        <position position="448"/>
    </location>
</feature>
<dbReference type="PANTHER" id="PTHR13301">
    <property type="entry name" value="X-BOX TRANSCRIPTION FACTOR-RELATED"/>
    <property type="match status" value="1"/>
</dbReference>
<evidence type="ECO:0000313" key="15">
    <source>
        <dbReference type="EMBL" id="CCB54374.1"/>
    </source>
</evidence>
<feature type="binding site" evidence="12">
    <location>
        <position position="111"/>
    </location>
    <ligand>
        <name>UDP-alpha-D-glucose</name>
        <dbReference type="ChEBI" id="CHEBI:58885"/>
    </ligand>
</feature>
<dbReference type="InterPro" id="IPR005150">
    <property type="entry name" value="Cellulose_synth"/>
</dbReference>
<keyword evidence="2" id="KW-0328">Glycosyltransferase</keyword>
<evidence type="ECO:0000256" key="12">
    <source>
        <dbReference type="PIRSR" id="PIRSR605150-2"/>
    </source>
</evidence>
<keyword evidence="5 14" id="KW-1133">Transmembrane helix</keyword>
<dbReference type="GO" id="GO:0030244">
    <property type="term" value="P:cellulose biosynthetic process"/>
    <property type="evidence" value="ECO:0000318"/>
    <property type="project" value="GO_Central"/>
</dbReference>
<evidence type="ECO:0000256" key="8">
    <source>
        <dbReference type="ARBA" id="ARBA00023316"/>
    </source>
</evidence>
<dbReference type="FunCoup" id="F6HJV3">
    <property type="interactions" value="17"/>
</dbReference>
<dbReference type="InParanoid" id="F6HJV3"/>
<feature type="transmembrane region" description="Helical" evidence="14">
    <location>
        <begin position="683"/>
        <end position="704"/>
    </location>
</feature>
<keyword evidence="7 14" id="KW-0472">Membrane</keyword>
<feature type="transmembrane region" description="Helical" evidence="14">
    <location>
        <begin position="21"/>
        <end position="40"/>
    </location>
</feature>
<feature type="transmembrane region" description="Helical" evidence="14">
    <location>
        <begin position="791"/>
        <end position="813"/>
    </location>
</feature>
<protein>
    <recommendedName>
        <fullName evidence="17">Cellulose synthase-like protein E6</fullName>
    </recommendedName>
</protein>
<dbReference type="GO" id="GO:0071555">
    <property type="term" value="P:cell wall organization"/>
    <property type="evidence" value="ECO:0007669"/>
    <property type="project" value="UniProtKB-KW"/>
</dbReference>
<feature type="transmembrane region" description="Helical" evidence="14">
    <location>
        <begin position="758"/>
        <end position="779"/>
    </location>
</feature>
<evidence type="ECO:0000256" key="9">
    <source>
        <dbReference type="ARBA" id="ARBA00037405"/>
    </source>
</evidence>
<dbReference type="HOGENOM" id="CLU_001418_3_3_1"/>
<feature type="transmembrane region" description="Helical" evidence="14">
    <location>
        <begin position="52"/>
        <end position="74"/>
    </location>
</feature>
<dbReference type="Proteomes" id="UP000009183">
    <property type="component" value="Unassembled WGS sequence, unordered"/>
</dbReference>
<evidence type="ECO:0000256" key="11">
    <source>
        <dbReference type="PIRSR" id="PIRSR605150-1"/>
    </source>
</evidence>
<dbReference type="GO" id="GO:0000139">
    <property type="term" value="C:Golgi membrane"/>
    <property type="evidence" value="ECO:0007669"/>
    <property type="project" value="UniProtKB-SubCell"/>
</dbReference>